<sequence>MKNTTSGDYMSSGGTNPVDLNETLHEEDSSDIPMFTGRRPTGIKAAKNKGKGKAITSTQPPEASAPGGGCPNPLGLVPMLIDGDTVVSNSLVILLYLEERCPQRSLLP</sequence>
<dbReference type="CDD" id="cd00570">
    <property type="entry name" value="GST_N_family"/>
    <property type="match status" value="1"/>
</dbReference>
<feature type="region of interest" description="Disordered" evidence="1">
    <location>
        <begin position="1"/>
        <end position="70"/>
    </location>
</feature>
<dbReference type="Pfam" id="PF13417">
    <property type="entry name" value="GST_N_3"/>
    <property type="match status" value="1"/>
</dbReference>
<dbReference type="SUPFAM" id="SSF52833">
    <property type="entry name" value="Thioredoxin-like"/>
    <property type="match status" value="1"/>
</dbReference>
<dbReference type="EC" id="5.2.1.2" evidence="3"/>
<dbReference type="InterPro" id="IPR036249">
    <property type="entry name" value="Thioredoxin-like_sf"/>
</dbReference>
<evidence type="ECO:0000256" key="1">
    <source>
        <dbReference type="SAM" id="MobiDB-lite"/>
    </source>
</evidence>
<feature type="domain" description="GST N-terminal" evidence="2">
    <location>
        <begin position="2"/>
        <end position="105"/>
    </location>
</feature>
<evidence type="ECO:0000313" key="4">
    <source>
        <dbReference type="Proteomes" id="UP001567538"/>
    </source>
</evidence>
<evidence type="ECO:0000259" key="2">
    <source>
        <dbReference type="PROSITE" id="PS50404"/>
    </source>
</evidence>
<dbReference type="Proteomes" id="UP001567538">
    <property type="component" value="Unassembled WGS sequence"/>
</dbReference>
<organism evidence="3 4">
    <name type="scientific">Salvia divinorum</name>
    <name type="common">Maria pastora</name>
    <name type="synonym">Diviner's sage</name>
    <dbReference type="NCBI Taxonomy" id="28513"/>
    <lineage>
        <taxon>Eukaryota</taxon>
        <taxon>Viridiplantae</taxon>
        <taxon>Streptophyta</taxon>
        <taxon>Embryophyta</taxon>
        <taxon>Tracheophyta</taxon>
        <taxon>Spermatophyta</taxon>
        <taxon>Magnoliopsida</taxon>
        <taxon>eudicotyledons</taxon>
        <taxon>Gunneridae</taxon>
        <taxon>Pentapetalae</taxon>
        <taxon>asterids</taxon>
        <taxon>lamiids</taxon>
        <taxon>Lamiales</taxon>
        <taxon>Lamiaceae</taxon>
        <taxon>Nepetoideae</taxon>
        <taxon>Mentheae</taxon>
        <taxon>Salviinae</taxon>
        <taxon>Salvia</taxon>
        <taxon>Salvia subgen. Calosphace</taxon>
    </lineage>
</organism>
<dbReference type="InterPro" id="IPR004045">
    <property type="entry name" value="Glutathione_S-Trfase_N"/>
</dbReference>
<dbReference type="GO" id="GO:0016034">
    <property type="term" value="F:maleylacetoacetate isomerase activity"/>
    <property type="evidence" value="ECO:0007669"/>
    <property type="project" value="UniProtKB-EC"/>
</dbReference>
<gene>
    <name evidence="3" type="primary">GSTZ1</name>
    <name evidence="3" type="ORF">AAHA92_09847</name>
</gene>
<evidence type="ECO:0000313" key="3">
    <source>
        <dbReference type="EMBL" id="KAL1559512.1"/>
    </source>
</evidence>
<protein>
    <submittedName>
        <fullName evidence="3">Glutathione S-transferase zeta-1</fullName>
        <ecNumber evidence="3">5.2.1.2</ecNumber>
    </submittedName>
</protein>
<accession>A0ABD1HTG1</accession>
<dbReference type="Gene3D" id="3.40.30.10">
    <property type="entry name" value="Glutaredoxin"/>
    <property type="match status" value="1"/>
</dbReference>
<dbReference type="EMBL" id="JBEAFC010000004">
    <property type="protein sequence ID" value="KAL1559512.1"/>
    <property type="molecule type" value="Genomic_DNA"/>
</dbReference>
<comment type="caution">
    <text evidence="3">The sequence shown here is derived from an EMBL/GenBank/DDBJ whole genome shotgun (WGS) entry which is preliminary data.</text>
</comment>
<keyword evidence="3" id="KW-0413">Isomerase</keyword>
<keyword evidence="4" id="KW-1185">Reference proteome</keyword>
<feature type="compositionally biased region" description="Polar residues" evidence="1">
    <location>
        <begin position="1"/>
        <end position="15"/>
    </location>
</feature>
<dbReference type="PROSITE" id="PS50404">
    <property type="entry name" value="GST_NTER"/>
    <property type="match status" value="1"/>
</dbReference>
<reference evidence="3 4" key="1">
    <citation type="submission" date="2024-06" db="EMBL/GenBank/DDBJ databases">
        <title>A chromosome level genome sequence of Diviner's sage (Salvia divinorum).</title>
        <authorList>
            <person name="Ford S.A."/>
            <person name="Ro D.-K."/>
            <person name="Ness R.W."/>
            <person name="Phillips M.A."/>
        </authorList>
    </citation>
    <scope>NUCLEOTIDE SEQUENCE [LARGE SCALE GENOMIC DNA]</scope>
    <source>
        <strain evidence="3">SAF-2024a</strain>
        <tissue evidence="3">Leaf</tissue>
    </source>
</reference>
<proteinExistence type="predicted"/>
<dbReference type="AlphaFoldDB" id="A0ABD1HTG1"/>
<name>A0ABD1HTG1_SALDI</name>